<gene>
    <name evidence="1" type="ORF">MKK02DRAFT_40186</name>
</gene>
<dbReference type="Proteomes" id="UP001164286">
    <property type="component" value="Unassembled WGS sequence"/>
</dbReference>
<dbReference type="EMBL" id="JAKWFO010000001">
    <property type="protein sequence ID" value="KAI9639856.1"/>
    <property type="molecule type" value="Genomic_DNA"/>
</dbReference>
<organism evidence="1 2">
    <name type="scientific">Dioszegia hungarica</name>
    <dbReference type="NCBI Taxonomy" id="4972"/>
    <lineage>
        <taxon>Eukaryota</taxon>
        <taxon>Fungi</taxon>
        <taxon>Dikarya</taxon>
        <taxon>Basidiomycota</taxon>
        <taxon>Agaricomycotina</taxon>
        <taxon>Tremellomycetes</taxon>
        <taxon>Tremellales</taxon>
        <taxon>Bulleribasidiaceae</taxon>
        <taxon>Dioszegia</taxon>
    </lineage>
</organism>
<accession>A0AA38LYZ1</accession>
<protein>
    <submittedName>
        <fullName evidence="1">Uncharacterized protein</fullName>
    </submittedName>
</protein>
<dbReference type="RefSeq" id="XP_052949633.1">
    <property type="nucleotide sequence ID" value="XM_053090998.1"/>
</dbReference>
<sequence>MSVDIYVSPKFLLGRHPSLATAEFRLAISDAMDYHSISKTLAEGAEWRIKPLAKAPPCEASYPSYLGGQREWWSPLWDTCKVLRTPLGRAIHDARKGFSELVLATNPDIQVCQRVEFGPLAFTSQLWLQEPAGTAERRKRETVREPLYRMHIDDVQCGDVSFIAGRRAMWYGSYTGLTEGPRTTLAIDKLIAIIELHVYHRERAKNGNIAHAQEATHTAFDVDIGLPPVFFRPSAMDYMRKRLDHGVSTAAEMAGSTVSAIKDDSWRFVPLAEAPPCLVCGWCVEDI</sequence>
<reference evidence="1" key="1">
    <citation type="journal article" date="2022" name="G3 (Bethesda)">
        <title>High quality genome of the basidiomycete yeast Dioszegia hungarica PDD-24b-2 isolated from cloud water.</title>
        <authorList>
            <person name="Jarrige D."/>
            <person name="Haridas S."/>
            <person name="Bleykasten-Grosshans C."/>
            <person name="Joly M."/>
            <person name="Nadalig T."/>
            <person name="Sancelme M."/>
            <person name="Vuilleumier S."/>
            <person name="Grigoriev I.V."/>
            <person name="Amato P."/>
            <person name="Bringel F."/>
        </authorList>
    </citation>
    <scope>NUCLEOTIDE SEQUENCE</scope>
    <source>
        <strain evidence="1">PDD-24b-2</strain>
    </source>
</reference>
<dbReference type="GeneID" id="77730203"/>
<evidence type="ECO:0000313" key="2">
    <source>
        <dbReference type="Proteomes" id="UP001164286"/>
    </source>
</evidence>
<keyword evidence="2" id="KW-1185">Reference proteome</keyword>
<comment type="caution">
    <text evidence="1">The sequence shown here is derived from an EMBL/GenBank/DDBJ whole genome shotgun (WGS) entry which is preliminary data.</text>
</comment>
<dbReference type="AlphaFoldDB" id="A0AA38LYZ1"/>
<proteinExistence type="predicted"/>
<evidence type="ECO:0000313" key="1">
    <source>
        <dbReference type="EMBL" id="KAI9639856.1"/>
    </source>
</evidence>
<name>A0AA38LYZ1_9TREE</name>